<evidence type="ECO:0000313" key="14">
    <source>
        <dbReference type="Proteomes" id="UP001549257"/>
    </source>
</evidence>
<dbReference type="GO" id="GO:0016301">
    <property type="term" value="F:kinase activity"/>
    <property type="evidence" value="ECO:0007669"/>
    <property type="project" value="UniProtKB-KW"/>
</dbReference>
<evidence type="ECO:0000256" key="5">
    <source>
        <dbReference type="ARBA" id="ARBA00022741"/>
    </source>
</evidence>
<evidence type="ECO:0000259" key="11">
    <source>
        <dbReference type="Pfam" id="PF02518"/>
    </source>
</evidence>
<evidence type="ECO:0000259" key="12">
    <source>
        <dbReference type="Pfam" id="PF07730"/>
    </source>
</evidence>
<dbReference type="InterPro" id="IPR036890">
    <property type="entry name" value="HATPase_C_sf"/>
</dbReference>
<evidence type="ECO:0000256" key="10">
    <source>
        <dbReference type="SAM" id="Phobius"/>
    </source>
</evidence>
<dbReference type="CDD" id="cd16917">
    <property type="entry name" value="HATPase_UhpB-NarQ-NarX-like"/>
    <property type="match status" value="1"/>
</dbReference>
<sequence>MNTPRRQMQWLVVASALAIVIFSVSVPVSATVYQVPVLAAFAIGVLQCGSLPLSLVAPRWAVAGWALGAAGFVLFGVAAAGAPWPLDVCGLLSLCALLLSLGLRRPVTEGVVGWAVGIATPLLVLFLVGAGATGNATVDGIVANLVTSTAITAFVLLAAVFFAQRARLRGDLAAEQHRRGIVEERNRIARELHDVVAHSMSVIQVQASSAPYRLPQLDDDARREFGEIAASARSAMQEMRQLLGVLRSDGADVDRMPQPGVAQIVELAHTLERAGTRVTVDLDDALPAEGLASTAAYRIAQESLSNVVRHAPGAPARVHAELVDGAIILRVENDAPAAPAAIQRAAGGHGIIGMRERCEMLGGTLHAGPTTAGGYLVRATLPVAASAPTLTSSTAHSSATQSKDPERP</sequence>
<feature type="transmembrane region" description="Helical" evidence="10">
    <location>
        <begin position="110"/>
        <end position="129"/>
    </location>
</feature>
<organism evidence="13 14">
    <name type="scientific">Conyzicola nivalis</name>
    <dbReference type="NCBI Taxonomy" id="1477021"/>
    <lineage>
        <taxon>Bacteria</taxon>
        <taxon>Bacillati</taxon>
        <taxon>Actinomycetota</taxon>
        <taxon>Actinomycetes</taxon>
        <taxon>Micrococcales</taxon>
        <taxon>Microbacteriaceae</taxon>
        <taxon>Conyzicola</taxon>
    </lineage>
</organism>
<dbReference type="Proteomes" id="UP001549257">
    <property type="component" value="Unassembled WGS sequence"/>
</dbReference>
<evidence type="ECO:0000256" key="1">
    <source>
        <dbReference type="ARBA" id="ARBA00000085"/>
    </source>
</evidence>
<dbReference type="InterPro" id="IPR050482">
    <property type="entry name" value="Sensor_HK_TwoCompSys"/>
</dbReference>
<dbReference type="Gene3D" id="3.30.565.10">
    <property type="entry name" value="Histidine kinase-like ATPase, C-terminal domain"/>
    <property type="match status" value="1"/>
</dbReference>
<proteinExistence type="predicted"/>
<feature type="region of interest" description="Disordered" evidence="9">
    <location>
        <begin position="387"/>
        <end position="408"/>
    </location>
</feature>
<dbReference type="Pfam" id="PF02518">
    <property type="entry name" value="HATPase_c"/>
    <property type="match status" value="1"/>
</dbReference>
<comment type="caution">
    <text evidence="13">The sequence shown here is derived from an EMBL/GenBank/DDBJ whole genome shotgun (WGS) entry which is preliminary data.</text>
</comment>
<evidence type="ECO:0000256" key="3">
    <source>
        <dbReference type="ARBA" id="ARBA00022553"/>
    </source>
</evidence>
<evidence type="ECO:0000256" key="8">
    <source>
        <dbReference type="ARBA" id="ARBA00023012"/>
    </source>
</evidence>
<keyword evidence="10" id="KW-1133">Transmembrane helix</keyword>
<keyword evidence="6 13" id="KW-0418">Kinase</keyword>
<evidence type="ECO:0000256" key="2">
    <source>
        <dbReference type="ARBA" id="ARBA00012438"/>
    </source>
</evidence>
<feature type="transmembrane region" description="Helical" evidence="10">
    <location>
        <begin position="60"/>
        <end position="78"/>
    </location>
</feature>
<name>A0ABV2QQV9_9MICO</name>
<dbReference type="Gene3D" id="1.20.5.1930">
    <property type="match status" value="1"/>
</dbReference>
<dbReference type="PANTHER" id="PTHR24421">
    <property type="entry name" value="NITRATE/NITRITE SENSOR PROTEIN NARX-RELATED"/>
    <property type="match status" value="1"/>
</dbReference>
<protein>
    <recommendedName>
        <fullName evidence="2">histidine kinase</fullName>
        <ecNumber evidence="2">2.7.13.3</ecNumber>
    </recommendedName>
</protein>
<keyword evidence="5" id="KW-0547">Nucleotide-binding</keyword>
<keyword evidence="8" id="KW-0902">Two-component regulatory system</keyword>
<dbReference type="PANTHER" id="PTHR24421:SF10">
    <property type="entry name" value="NITRATE_NITRITE SENSOR PROTEIN NARQ"/>
    <property type="match status" value="1"/>
</dbReference>
<evidence type="ECO:0000313" key="13">
    <source>
        <dbReference type="EMBL" id="MET4583449.1"/>
    </source>
</evidence>
<feature type="domain" description="Signal transduction histidine kinase subgroup 3 dimerisation and phosphoacceptor" evidence="12">
    <location>
        <begin position="184"/>
        <end position="249"/>
    </location>
</feature>
<evidence type="ECO:0000256" key="6">
    <source>
        <dbReference type="ARBA" id="ARBA00022777"/>
    </source>
</evidence>
<accession>A0ABV2QQV9</accession>
<gene>
    <name evidence="13" type="ORF">ABIE21_002975</name>
</gene>
<keyword evidence="3" id="KW-0597">Phosphoprotein</keyword>
<comment type="catalytic activity">
    <reaction evidence="1">
        <text>ATP + protein L-histidine = ADP + protein N-phospho-L-histidine.</text>
        <dbReference type="EC" id="2.7.13.3"/>
    </reaction>
</comment>
<keyword evidence="14" id="KW-1185">Reference proteome</keyword>
<evidence type="ECO:0000256" key="7">
    <source>
        <dbReference type="ARBA" id="ARBA00022840"/>
    </source>
</evidence>
<dbReference type="InterPro" id="IPR003594">
    <property type="entry name" value="HATPase_dom"/>
</dbReference>
<feature type="domain" description="Histidine kinase/HSP90-like ATPase" evidence="11">
    <location>
        <begin position="295"/>
        <end position="384"/>
    </location>
</feature>
<dbReference type="EC" id="2.7.13.3" evidence="2"/>
<reference evidence="13 14" key="1">
    <citation type="submission" date="2024-06" db="EMBL/GenBank/DDBJ databases">
        <title>Sorghum-associated microbial communities from plants grown in Nebraska, USA.</title>
        <authorList>
            <person name="Schachtman D."/>
        </authorList>
    </citation>
    <scope>NUCLEOTIDE SEQUENCE [LARGE SCALE GENOMIC DNA]</scope>
    <source>
        <strain evidence="13 14">2857</strain>
    </source>
</reference>
<dbReference type="SUPFAM" id="SSF55874">
    <property type="entry name" value="ATPase domain of HSP90 chaperone/DNA topoisomerase II/histidine kinase"/>
    <property type="match status" value="1"/>
</dbReference>
<dbReference type="RefSeq" id="WP_354025623.1">
    <property type="nucleotide sequence ID" value="NZ_JBEPSJ010000004.1"/>
</dbReference>
<feature type="compositionally biased region" description="Low complexity" evidence="9">
    <location>
        <begin position="387"/>
        <end position="402"/>
    </location>
</feature>
<dbReference type="EMBL" id="JBEPSJ010000004">
    <property type="protein sequence ID" value="MET4583449.1"/>
    <property type="molecule type" value="Genomic_DNA"/>
</dbReference>
<evidence type="ECO:0000256" key="9">
    <source>
        <dbReference type="SAM" id="MobiDB-lite"/>
    </source>
</evidence>
<feature type="transmembrane region" description="Helical" evidence="10">
    <location>
        <begin position="141"/>
        <end position="163"/>
    </location>
</feature>
<keyword evidence="10" id="KW-0472">Membrane</keyword>
<keyword evidence="7" id="KW-0067">ATP-binding</keyword>
<feature type="transmembrane region" description="Helical" evidence="10">
    <location>
        <begin position="35"/>
        <end position="53"/>
    </location>
</feature>
<keyword evidence="10" id="KW-0812">Transmembrane</keyword>
<keyword evidence="4" id="KW-0808">Transferase</keyword>
<dbReference type="InterPro" id="IPR011712">
    <property type="entry name" value="Sig_transdc_His_kin_sub3_dim/P"/>
</dbReference>
<dbReference type="Pfam" id="PF07730">
    <property type="entry name" value="HisKA_3"/>
    <property type="match status" value="1"/>
</dbReference>
<evidence type="ECO:0000256" key="4">
    <source>
        <dbReference type="ARBA" id="ARBA00022679"/>
    </source>
</evidence>